<dbReference type="SMART" id="SM01130">
    <property type="entry name" value="DHDPS"/>
    <property type="match status" value="1"/>
</dbReference>
<evidence type="ECO:0000313" key="6">
    <source>
        <dbReference type="Proteomes" id="UP000293142"/>
    </source>
</evidence>
<feature type="active site" description="Proton donor/acceptor" evidence="4">
    <location>
        <position position="142"/>
    </location>
</feature>
<evidence type="ECO:0000256" key="1">
    <source>
        <dbReference type="ARBA" id="ARBA00007592"/>
    </source>
</evidence>
<dbReference type="AlphaFoldDB" id="A0A4Q9DKD2"/>
<dbReference type="CDD" id="cd00408">
    <property type="entry name" value="DHDPS-like"/>
    <property type="match status" value="1"/>
</dbReference>
<dbReference type="EMBL" id="SIRE01000017">
    <property type="protein sequence ID" value="TBL75241.1"/>
    <property type="molecule type" value="Genomic_DNA"/>
</dbReference>
<evidence type="ECO:0000256" key="4">
    <source>
        <dbReference type="PIRSR" id="PIRSR001365-1"/>
    </source>
</evidence>
<dbReference type="InterPro" id="IPR002220">
    <property type="entry name" value="DapA-like"/>
</dbReference>
<dbReference type="PANTHER" id="PTHR12128">
    <property type="entry name" value="DIHYDRODIPICOLINATE SYNTHASE"/>
    <property type="match status" value="1"/>
</dbReference>
<dbReference type="PIRSF" id="PIRSF001365">
    <property type="entry name" value="DHDPS"/>
    <property type="match status" value="1"/>
</dbReference>
<sequence>MQPLQAGDIFGSWATVLLPLNDDESIDYGWLSAELDVLLESGASGIYTNGSAGEFYAQSEAEFERIHELVADRCAQKGMPLQIGASHMSMSISLDRIRRAKAFQPGAIQVILPDWFPVTEEEAILSLQRMAEAADPVGLVLYNPPHAKKVLAPEAYGKLLEAVPGLIGVKTAGGDAAWYEAMRRYRSRMSVFVPGSSLATGFSRGAAGAYSNMACLNPAAAQRWYETMRSDIESALELERRIQSFMGAHIRPWITQHRYSNQAVDKLLAAVGGWADIGTRLRGPYRSIPQEAVKDIRAEAKAIIPEFFD</sequence>
<accession>A0A4Q9DKD2</accession>
<comment type="caution">
    <text evidence="5">The sequence shown here is derived from an EMBL/GenBank/DDBJ whole genome shotgun (WGS) entry which is preliminary data.</text>
</comment>
<keyword evidence="2 3" id="KW-0456">Lyase</keyword>
<gene>
    <name evidence="5" type="ORF">EYB31_22755</name>
</gene>
<dbReference type="RefSeq" id="WP_131015730.1">
    <property type="nucleotide sequence ID" value="NZ_SIRE01000017.1"/>
</dbReference>
<dbReference type="Gene3D" id="3.20.20.70">
    <property type="entry name" value="Aldolase class I"/>
    <property type="match status" value="1"/>
</dbReference>
<dbReference type="SUPFAM" id="SSF51569">
    <property type="entry name" value="Aldolase"/>
    <property type="match status" value="1"/>
</dbReference>
<dbReference type="PANTHER" id="PTHR12128:SF66">
    <property type="entry name" value="4-HYDROXY-2-OXOGLUTARATE ALDOLASE, MITOCHONDRIAL"/>
    <property type="match status" value="1"/>
</dbReference>
<dbReference type="Pfam" id="PF00701">
    <property type="entry name" value="DHDPS"/>
    <property type="match status" value="1"/>
</dbReference>
<comment type="similarity">
    <text evidence="1 3">Belongs to the DapA family.</text>
</comment>
<dbReference type="OrthoDB" id="9778880at2"/>
<keyword evidence="6" id="KW-1185">Reference proteome</keyword>
<dbReference type="Proteomes" id="UP000293142">
    <property type="component" value="Unassembled WGS sequence"/>
</dbReference>
<protein>
    <submittedName>
        <fullName evidence="5">Dihydrodipicolinate synthase family protein</fullName>
    </submittedName>
</protein>
<reference evidence="5 6" key="1">
    <citation type="submission" date="2019-02" db="EMBL/GenBank/DDBJ databases">
        <title>Paenibacillus sp. nov., isolated from surface-sterilized tissue of Thalictrum simplex L.</title>
        <authorList>
            <person name="Tuo L."/>
        </authorList>
    </citation>
    <scope>NUCLEOTIDE SEQUENCE [LARGE SCALE GENOMIC DNA]</scope>
    <source>
        <strain evidence="5 6">N2SHLJ1</strain>
    </source>
</reference>
<name>A0A4Q9DKD2_9BACL</name>
<dbReference type="InterPro" id="IPR013785">
    <property type="entry name" value="Aldolase_TIM"/>
</dbReference>
<evidence type="ECO:0000313" key="5">
    <source>
        <dbReference type="EMBL" id="TBL75241.1"/>
    </source>
</evidence>
<organism evidence="5 6">
    <name type="scientific">Paenibacillus thalictri</name>
    <dbReference type="NCBI Taxonomy" id="2527873"/>
    <lineage>
        <taxon>Bacteria</taxon>
        <taxon>Bacillati</taxon>
        <taxon>Bacillota</taxon>
        <taxon>Bacilli</taxon>
        <taxon>Bacillales</taxon>
        <taxon>Paenibacillaceae</taxon>
        <taxon>Paenibacillus</taxon>
    </lineage>
</organism>
<evidence type="ECO:0000256" key="2">
    <source>
        <dbReference type="ARBA" id="ARBA00023239"/>
    </source>
</evidence>
<dbReference type="GO" id="GO:0008840">
    <property type="term" value="F:4-hydroxy-tetrahydrodipicolinate synthase activity"/>
    <property type="evidence" value="ECO:0007669"/>
    <property type="project" value="TreeGrafter"/>
</dbReference>
<proteinExistence type="inferred from homology"/>
<evidence type="ECO:0000256" key="3">
    <source>
        <dbReference type="PIRNR" id="PIRNR001365"/>
    </source>
</evidence>
<feature type="active site" description="Schiff-base intermediate with substrate" evidence="4">
    <location>
        <position position="170"/>
    </location>
</feature>